<dbReference type="GO" id="GO:0005886">
    <property type="term" value="C:plasma membrane"/>
    <property type="evidence" value="ECO:0007669"/>
    <property type="project" value="UniProtKB-SubCell"/>
</dbReference>
<organism evidence="10 11">
    <name type="scientific">Myroides marinus</name>
    <dbReference type="NCBI Taxonomy" id="703342"/>
    <lineage>
        <taxon>Bacteria</taxon>
        <taxon>Pseudomonadati</taxon>
        <taxon>Bacteroidota</taxon>
        <taxon>Flavobacteriia</taxon>
        <taxon>Flavobacteriales</taxon>
        <taxon>Flavobacteriaceae</taxon>
        <taxon>Myroides</taxon>
    </lineage>
</organism>
<evidence type="ECO:0000256" key="3">
    <source>
        <dbReference type="ARBA" id="ARBA00010942"/>
    </source>
</evidence>
<dbReference type="Gene3D" id="3.30.70.1430">
    <property type="entry name" value="Multidrug efflux transporter AcrB pore domain"/>
    <property type="match status" value="2"/>
</dbReference>
<dbReference type="InterPro" id="IPR004763">
    <property type="entry name" value="CusA-like"/>
</dbReference>
<dbReference type="Gene3D" id="1.20.1640.10">
    <property type="entry name" value="Multidrug efflux transporter AcrB transmembrane domain"/>
    <property type="match status" value="2"/>
</dbReference>
<feature type="transmembrane region" description="Helical" evidence="9">
    <location>
        <begin position="393"/>
        <end position="416"/>
    </location>
</feature>
<comment type="similarity">
    <text evidence="2">Belongs to the outer membrane factor (OMF) (TC 1.B.17) family.</text>
</comment>
<feature type="transmembrane region" description="Helical" evidence="9">
    <location>
        <begin position="972"/>
        <end position="991"/>
    </location>
</feature>
<name>A0A1H6WF55_9FLAO</name>
<sequence>MLDKIINFSIRNKFIVGLFVLGLIILGTYSVMNLPMDTQPDITNNQVQIITTSPTLATQEVEQFITYPIELAVKPIPNIKELRSISRFGLSVITVVFTEDTDIYWARAQISERLKTAQENIPDGVGTPDLAPVSTGLGEIYQYVVYPKEGYEEKYNSMELRTIQDWIIKPQLIGVKGVAEVNTLGGQLKQYEIAVKPDLLKSMDTSILEIFNALEANNENTGGAYIDKKPYAYFIRSVGMVKNIEDIQRIVVKTNNGIPVLIRDVADVRIGSSIRYGAVTKDGQGEDVSGMVMMLKNSNTQEVVKAVKQRMAQIEKTLPEGVTVKPFIDRTKLIDKTVSTIQTNLIEGALIVIFVLVLLLGNWRAGLIVASVIPLALLFAISMMKIFGVSGNLMSLGAIDFGLIVDGAVIIVEAIVHRLHAGKNRVLTQEQMNNEVFSASSKIRTSASFGEIIILIVYLPILALTGIEGKMFGPMAMTVSFAILGAFILSLTYVPMASALFLSKKAGKEKPNFSDKIIDKLYSWYKPLLEGAFRMKRIVLLIAFGLFAFAIFVFGRMGGEFIPTLDEGDLATNLIISSGSSLSQQIETTTRAEQILKERFPEVKMIISKIGSAEIPTDPMPMEAADMIIILKEKKEWTSAKTKEELIAKMEEALEEIPGIGTEFSQPIQMRFNELMTGVRSDVAIKVFGEDLDRLASIGDEINGLITTVPGVASTKLERVTGLPQISIKYDQDKLALYGLKVSDISQVVRAGFAGEKAGSVYEGEKRFDLVIRLNQGDRQDIEDIKNVFIPLPNGVQIPLGQIANIDYEDGPQQISREDGKRRIVLGFNVRERDVKSVVTDIQALLDKKLNMPDGYFITYGGQFENLVDATNRLMVAVPVALALIFVLLYFTFKSTKQSLMIFTAIPLSAIGGVSALWLRDMPFSISAGVGFIALFGVAVLNGIVLIGQFNQLKKEGMNLYERIIEGTKIRLRPVLLTAMVASLGFLPMALSTSAGAEVQKPLATVVIGGLISATILTLIVLPIIYYYEERGLGLGKRNKAIVASTLLLLVGVGVQAQEVRKLTLEDALRLSVENNKGIKAAELNTKAQKQMTSTYFDLAKTDVTTGFGYLDSKDNTDISIAVSQSFSPFTYGKKKKVLNKGYETAVLQQDRTVIITDYAVKQAWENLVYALSKEVLLTEQANLLKDFSKSAKLRYDTGESTLMESNVASAKEQELRVLITQNKTVINNETSKLKALLNLEEDFVPINPKIVYDKHDVDSNFDLTLNNTIQLAEKEIETIEANRNLQKAMLLPDFSIGYNIKSSSGTITGKDGIPTTYGKDLRIPSYTIGISIPIFFGSQSAKIKAMKYETQQATVQKEYFFKQLEENVQQQFDIIKAQEKVIDYYQENALKNAALIKDHAQKSYNNGDISYVEYIQSVETALTIQMNYLDAILQYNLSHNTLHYLVNQ</sequence>
<dbReference type="Gene3D" id="3.30.70.1320">
    <property type="entry name" value="Multidrug efflux transporter AcrB pore domain like"/>
    <property type="match status" value="1"/>
</dbReference>
<protein>
    <submittedName>
        <fullName evidence="10">Cobalt-zinc-cadmium resistance protein CzcA</fullName>
    </submittedName>
</protein>
<evidence type="ECO:0000256" key="7">
    <source>
        <dbReference type="ARBA" id="ARBA00022989"/>
    </source>
</evidence>
<keyword evidence="5" id="KW-1003">Cell membrane</keyword>
<evidence type="ECO:0000256" key="5">
    <source>
        <dbReference type="ARBA" id="ARBA00022475"/>
    </source>
</evidence>
<dbReference type="SUPFAM" id="SSF56954">
    <property type="entry name" value="Outer membrane efflux proteins (OEP)"/>
    <property type="match status" value="1"/>
</dbReference>
<dbReference type="Gene3D" id="3.30.70.1440">
    <property type="entry name" value="Multidrug efflux transporter AcrB pore domain"/>
    <property type="match status" value="1"/>
</dbReference>
<dbReference type="NCBIfam" id="TIGR00914">
    <property type="entry name" value="2A0601"/>
    <property type="match status" value="1"/>
</dbReference>
<evidence type="ECO:0000256" key="6">
    <source>
        <dbReference type="ARBA" id="ARBA00022692"/>
    </source>
</evidence>
<dbReference type="Pfam" id="PF00873">
    <property type="entry name" value="ACR_tran"/>
    <property type="match status" value="1"/>
</dbReference>
<dbReference type="InterPro" id="IPR003423">
    <property type="entry name" value="OMP_efflux"/>
</dbReference>
<dbReference type="SUPFAM" id="SSF82714">
    <property type="entry name" value="Multidrug efflux transporter AcrB TolC docking domain, DN and DC subdomains"/>
    <property type="match status" value="2"/>
</dbReference>
<dbReference type="RefSeq" id="WP_074746843.1">
    <property type="nucleotide sequence ID" value="NZ_FNYS01000013.1"/>
</dbReference>
<dbReference type="Pfam" id="PF02321">
    <property type="entry name" value="OEP"/>
    <property type="match status" value="1"/>
</dbReference>
<feature type="transmembrane region" description="Helical" evidence="9">
    <location>
        <begin position="900"/>
        <end position="919"/>
    </location>
</feature>
<evidence type="ECO:0000256" key="4">
    <source>
        <dbReference type="ARBA" id="ARBA00022448"/>
    </source>
</evidence>
<feature type="transmembrane region" description="Helical" evidence="9">
    <location>
        <begin position="479"/>
        <end position="502"/>
    </location>
</feature>
<feature type="transmembrane region" description="Helical" evidence="9">
    <location>
        <begin position="874"/>
        <end position="893"/>
    </location>
</feature>
<feature type="transmembrane region" description="Helical" evidence="9">
    <location>
        <begin position="449"/>
        <end position="467"/>
    </location>
</feature>
<feature type="transmembrane region" description="Helical" evidence="9">
    <location>
        <begin position="1003"/>
        <end position="1028"/>
    </location>
</feature>
<feature type="transmembrane region" description="Helical" evidence="9">
    <location>
        <begin position="538"/>
        <end position="557"/>
    </location>
</feature>
<dbReference type="InterPro" id="IPR001036">
    <property type="entry name" value="Acrflvin-R"/>
</dbReference>
<dbReference type="GO" id="GO:0042910">
    <property type="term" value="F:xenobiotic transmembrane transporter activity"/>
    <property type="evidence" value="ECO:0007669"/>
    <property type="project" value="TreeGrafter"/>
</dbReference>
<dbReference type="InterPro" id="IPR027463">
    <property type="entry name" value="AcrB_DN_DC_subdom"/>
</dbReference>
<evidence type="ECO:0000256" key="2">
    <source>
        <dbReference type="ARBA" id="ARBA00007613"/>
    </source>
</evidence>
<reference evidence="10 11" key="1">
    <citation type="submission" date="2016-10" db="EMBL/GenBank/DDBJ databases">
        <authorList>
            <person name="de Groot N.N."/>
        </authorList>
    </citation>
    <scope>NUCLEOTIDE SEQUENCE [LARGE SCALE GENOMIC DNA]</scope>
    <source>
        <strain evidence="10 11">DSM 23048</strain>
    </source>
</reference>
<comment type="subcellular location">
    <subcellularLocation>
        <location evidence="1">Cell membrane</location>
        <topology evidence="1">Multi-pass membrane protein</topology>
    </subcellularLocation>
</comment>
<dbReference type="Gene3D" id="1.20.1600.10">
    <property type="entry name" value="Outer membrane efflux proteins (OEP)"/>
    <property type="match status" value="1"/>
</dbReference>
<evidence type="ECO:0000256" key="9">
    <source>
        <dbReference type="SAM" id="Phobius"/>
    </source>
</evidence>
<dbReference type="GO" id="GO:0008324">
    <property type="term" value="F:monoatomic cation transmembrane transporter activity"/>
    <property type="evidence" value="ECO:0007669"/>
    <property type="project" value="InterPro"/>
</dbReference>
<feature type="transmembrane region" description="Helical" evidence="9">
    <location>
        <begin position="341"/>
        <end position="360"/>
    </location>
</feature>
<dbReference type="SUPFAM" id="SSF82866">
    <property type="entry name" value="Multidrug efflux transporter AcrB transmembrane domain"/>
    <property type="match status" value="2"/>
</dbReference>
<evidence type="ECO:0000256" key="8">
    <source>
        <dbReference type="ARBA" id="ARBA00023136"/>
    </source>
</evidence>
<gene>
    <name evidence="10" type="ORF">SAMN04488018_11373</name>
</gene>
<dbReference type="Proteomes" id="UP000183077">
    <property type="component" value="Unassembled WGS sequence"/>
</dbReference>
<dbReference type="Gene3D" id="3.30.2090.10">
    <property type="entry name" value="Multidrug efflux transporter AcrB TolC docking domain, DN and DC subdomains"/>
    <property type="match status" value="2"/>
</dbReference>
<evidence type="ECO:0000313" key="10">
    <source>
        <dbReference type="EMBL" id="SEJ13854.1"/>
    </source>
</evidence>
<feature type="transmembrane region" description="Helical" evidence="9">
    <location>
        <begin position="1040"/>
        <end position="1057"/>
    </location>
</feature>
<dbReference type="GeneID" id="82257815"/>
<keyword evidence="4" id="KW-0813">Transport</keyword>
<feature type="transmembrane region" description="Helical" evidence="9">
    <location>
        <begin position="925"/>
        <end position="951"/>
    </location>
</feature>
<keyword evidence="8 9" id="KW-0472">Membrane</keyword>
<dbReference type="PANTHER" id="PTHR32063:SF24">
    <property type="entry name" value="CATION EFFLUX SYSTEM (ACRB_ACRD_ACRF FAMILY)"/>
    <property type="match status" value="1"/>
</dbReference>
<comment type="similarity">
    <text evidence="3">Belongs to the resistance-nodulation-cell division (RND) (TC 2.A.6) family.</text>
</comment>
<evidence type="ECO:0000256" key="1">
    <source>
        <dbReference type="ARBA" id="ARBA00004651"/>
    </source>
</evidence>
<feature type="transmembrane region" description="Helical" evidence="9">
    <location>
        <begin position="12"/>
        <end position="32"/>
    </location>
</feature>
<dbReference type="PRINTS" id="PR00702">
    <property type="entry name" value="ACRIFLAVINRP"/>
</dbReference>
<dbReference type="SUPFAM" id="SSF82693">
    <property type="entry name" value="Multidrug efflux transporter AcrB pore domain, PN1, PN2, PC1 and PC2 subdomains"/>
    <property type="match status" value="2"/>
</dbReference>
<dbReference type="GO" id="GO:0015562">
    <property type="term" value="F:efflux transmembrane transporter activity"/>
    <property type="evidence" value="ECO:0007669"/>
    <property type="project" value="InterPro"/>
</dbReference>
<accession>A0A1H6WF55</accession>
<dbReference type="EMBL" id="FNYS01000013">
    <property type="protein sequence ID" value="SEJ13854.1"/>
    <property type="molecule type" value="Genomic_DNA"/>
</dbReference>
<evidence type="ECO:0000313" key="11">
    <source>
        <dbReference type="Proteomes" id="UP000183077"/>
    </source>
</evidence>
<proteinExistence type="inferred from homology"/>
<keyword evidence="6 9" id="KW-0812">Transmembrane</keyword>
<keyword evidence="7 9" id="KW-1133">Transmembrane helix</keyword>
<dbReference type="PANTHER" id="PTHR32063">
    <property type="match status" value="1"/>
</dbReference>
<feature type="transmembrane region" description="Helical" evidence="9">
    <location>
        <begin position="367"/>
        <end position="387"/>
    </location>
</feature>